<dbReference type="InterPro" id="IPR010371">
    <property type="entry name" value="YBR137W-like"/>
</dbReference>
<dbReference type="Proteomes" id="UP000198356">
    <property type="component" value="Unassembled WGS sequence"/>
</dbReference>
<dbReference type="HAMAP" id="MF_00761">
    <property type="entry name" value="UPF0303"/>
    <property type="match status" value="1"/>
</dbReference>
<name>A0A239J1Z4_9BACT</name>
<dbReference type="PIRSF" id="PIRSF008757">
    <property type="entry name" value="UCP008757"/>
    <property type="match status" value="1"/>
</dbReference>
<keyword evidence="3" id="KW-1185">Reference proteome</keyword>
<dbReference type="OrthoDB" id="9815315at2"/>
<evidence type="ECO:0000313" key="3">
    <source>
        <dbReference type="Proteomes" id="UP000198356"/>
    </source>
</evidence>
<dbReference type="RefSeq" id="WP_089408503.1">
    <property type="nucleotide sequence ID" value="NZ_FZOU01000003.1"/>
</dbReference>
<gene>
    <name evidence="2" type="ORF">SAMN05421770_103407</name>
</gene>
<dbReference type="EMBL" id="FZOU01000003">
    <property type="protein sequence ID" value="SNT00056.1"/>
    <property type="molecule type" value="Genomic_DNA"/>
</dbReference>
<dbReference type="SUPFAM" id="SSF143744">
    <property type="entry name" value="GlcG-like"/>
    <property type="match status" value="1"/>
</dbReference>
<evidence type="ECO:0000313" key="2">
    <source>
        <dbReference type="EMBL" id="SNT00056.1"/>
    </source>
</evidence>
<organism evidence="2 3">
    <name type="scientific">Granulicella rosea</name>
    <dbReference type="NCBI Taxonomy" id="474952"/>
    <lineage>
        <taxon>Bacteria</taxon>
        <taxon>Pseudomonadati</taxon>
        <taxon>Acidobacteriota</taxon>
        <taxon>Terriglobia</taxon>
        <taxon>Terriglobales</taxon>
        <taxon>Acidobacteriaceae</taxon>
        <taxon>Granulicella</taxon>
    </lineage>
</organism>
<comment type="similarity">
    <text evidence="1">Belongs to the UPF0303 family.</text>
</comment>
<dbReference type="PANTHER" id="PTHR28255">
    <property type="match status" value="1"/>
</dbReference>
<evidence type="ECO:0000256" key="1">
    <source>
        <dbReference type="HAMAP-Rule" id="MF_00761"/>
    </source>
</evidence>
<dbReference type="InterPro" id="IPR038084">
    <property type="entry name" value="PduO/GlcC-like_sf"/>
</dbReference>
<dbReference type="InterPro" id="IPR005624">
    <property type="entry name" value="PduO/GlcC-like"/>
</dbReference>
<proteinExistence type="inferred from homology"/>
<dbReference type="Pfam" id="PF03928">
    <property type="entry name" value="HbpS-like"/>
    <property type="match status" value="1"/>
</dbReference>
<sequence length="164" mass="17939">MSLETDIERMKMQELRLRFERFSAEQAWELGSRLRDAAVALNAGMAFEIQVAGLTLFAAVTDGATTGMQDWIRRKRNTVMRFGKSSYAVGRELDLAGTTLEARQGLALADYATHGGGFPIRLRGTGLIGSVVASGLPQRDDHNLVVEALASMLNVPRKDVALEE</sequence>
<dbReference type="NCBIfam" id="NF002696">
    <property type="entry name" value="PRK02487.1-5"/>
    <property type="match status" value="1"/>
</dbReference>
<dbReference type="Gene3D" id="3.30.450.150">
    <property type="entry name" value="Haem-degrading domain"/>
    <property type="match status" value="1"/>
</dbReference>
<reference evidence="2 3" key="1">
    <citation type="submission" date="2017-06" db="EMBL/GenBank/DDBJ databases">
        <authorList>
            <person name="Kim H.J."/>
            <person name="Triplett B.A."/>
        </authorList>
    </citation>
    <scope>NUCLEOTIDE SEQUENCE [LARGE SCALE GENOMIC DNA]</scope>
    <source>
        <strain evidence="2 3">DSM 18704</strain>
    </source>
</reference>
<dbReference type="AlphaFoldDB" id="A0A239J1Z4"/>
<accession>A0A239J1Z4</accession>
<protein>
    <recommendedName>
        <fullName evidence="1">UPF0303 protein SAMN05421770_103407</fullName>
    </recommendedName>
</protein>
<dbReference type="PANTHER" id="PTHR28255:SF1">
    <property type="entry name" value="UPF0303 PROTEIN YBR137W"/>
    <property type="match status" value="1"/>
</dbReference>